<evidence type="ECO:0000313" key="2">
    <source>
        <dbReference type="EMBL" id="MBP2377306.1"/>
    </source>
</evidence>
<reference evidence="2 3" key="1">
    <citation type="submission" date="2021-03" db="EMBL/GenBank/DDBJ databases">
        <title>Sequencing the genomes of 1000 actinobacteria strains.</title>
        <authorList>
            <person name="Klenk H.-P."/>
        </authorList>
    </citation>
    <scope>NUCLEOTIDE SEQUENCE [LARGE SCALE GENOMIC DNA]</scope>
    <source>
        <strain evidence="2 3">DSM 13468</strain>
    </source>
</reference>
<comment type="caution">
    <text evidence="2">The sequence shown here is derived from an EMBL/GenBank/DDBJ whole genome shotgun (WGS) entry which is preliminary data.</text>
</comment>
<evidence type="ECO:0000256" key="1">
    <source>
        <dbReference type="SAM" id="SignalP"/>
    </source>
</evidence>
<protein>
    <submittedName>
        <fullName evidence="2">Uncharacterized protein</fullName>
    </submittedName>
</protein>
<dbReference type="RefSeq" id="WP_210096674.1">
    <property type="nucleotide sequence ID" value="NZ_BAAAIO010000001.1"/>
</dbReference>
<dbReference type="EMBL" id="JAGIOA010000001">
    <property type="protein sequence ID" value="MBP2377306.1"/>
    <property type="molecule type" value="Genomic_DNA"/>
</dbReference>
<feature type="signal peptide" evidence="1">
    <location>
        <begin position="1"/>
        <end position="26"/>
    </location>
</feature>
<name>A0ABS4WMQ0_9MICO</name>
<sequence length="137" mass="14075">MNTLQILGGAVIAASALAMLTACSSADESVTVLNVGGTRIAVSSDSNEGSDAQFVGRLIQDEHGCWGVETDDETYTIVWPAGTTLDEDGVRTASLPDVLALGETLEASGGEIIEGAFPNLEDACSTPVIQIWSVTGS</sequence>
<dbReference type="Proteomes" id="UP000703720">
    <property type="component" value="Unassembled WGS sequence"/>
</dbReference>
<gene>
    <name evidence="2" type="ORF">JOF42_000801</name>
</gene>
<keyword evidence="3" id="KW-1185">Reference proteome</keyword>
<evidence type="ECO:0000313" key="3">
    <source>
        <dbReference type="Proteomes" id="UP000703720"/>
    </source>
</evidence>
<proteinExistence type="predicted"/>
<feature type="chain" id="PRO_5046858314" evidence="1">
    <location>
        <begin position="27"/>
        <end position="137"/>
    </location>
</feature>
<keyword evidence="1" id="KW-0732">Signal</keyword>
<accession>A0ABS4WMQ0</accession>
<organism evidence="2 3">
    <name type="scientific">Microbacterium phyllosphaerae</name>
    <dbReference type="NCBI Taxonomy" id="124798"/>
    <lineage>
        <taxon>Bacteria</taxon>
        <taxon>Bacillati</taxon>
        <taxon>Actinomycetota</taxon>
        <taxon>Actinomycetes</taxon>
        <taxon>Micrococcales</taxon>
        <taxon>Microbacteriaceae</taxon>
        <taxon>Microbacterium</taxon>
    </lineage>
</organism>